<dbReference type="Proteomes" id="UP000761264">
    <property type="component" value="Unassembled WGS sequence"/>
</dbReference>
<dbReference type="Gene3D" id="3.30.230.10">
    <property type="match status" value="1"/>
</dbReference>
<evidence type="ECO:0000256" key="5">
    <source>
        <dbReference type="ARBA" id="ARBA00022801"/>
    </source>
</evidence>
<keyword evidence="6 7" id="KW-0694">RNA-binding</keyword>
<dbReference type="RefSeq" id="WP_167228746.1">
    <property type="nucleotide sequence ID" value="NZ_JAAQPH010000020.1"/>
</dbReference>
<dbReference type="Pfam" id="PF00825">
    <property type="entry name" value="Ribonuclease_P"/>
    <property type="match status" value="1"/>
</dbReference>
<evidence type="ECO:0000256" key="8">
    <source>
        <dbReference type="NCBIfam" id="TIGR00188"/>
    </source>
</evidence>
<dbReference type="GO" id="GO:0001682">
    <property type="term" value="P:tRNA 5'-leader removal"/>
    <property type="evidence" value="ECO:0007669"/>
    <property type="project" value="UniProtKB-UniRule"/>
</dbReference>
<evidence type="ECO:0000313" key="9">
    <source>
        <dbReference type="EMBL" id="NIA71277.1"/>
    </source>
</evidence>
<keyword evidence="5 7" id="KW-0378">Hydrolase</keyword>
<dbReference type="GO" id="GO:0042781">
    <property type="term" value="F:3'-tRNA processing endoribonuclease activity"/>
    <property type="evidence" value="ECO:0007669"/>
    <property type="project" value="TreeGrafter"/>
</dbReference>
<keyword evidence="3 7" id="KW-0540">Nuclease</keyword>
<evidence type="ECO:0000313" key="10">
    <source>
        <dbReference type="Proteomes" id="UP000761264"/>
    </source>
</evidence>
<dbReference type="PANTHER" id="PTHR33992">
    <property type="entry name" value="RIBONUCLEASE P PROTEIN COMPONENT"/>
    <property type="match status" value="1"/>
</dbReference>
<dbReference type="HAMAP" id="MF_00227">
    <property type="entry name" value="RNase_P"/>
    <property type="match status" value="1"/>
</dbReference>
<proteinExistence type="inferred from homology"/>
<sequence length="146" mass="15782">MMPTVGRLKTRPQFLKVAAAKHKWAAPGLVLQAARRQCGESRAAPDLPEKLSEAPDEPAVRIGFTVTRRVGNAVVRNRAKRRLRAAAAEVFPQFGLSGTDYVVIGRLGTLKRPYGALLKDLEQAIVKLNRRTAGKGAAQESKGGIT</sequence>
<dbReference type="GO" id="GO:0000049">
    <property type="term" value="F:tRNA binding"/>
    <property type="evidence" value="ECO:0007669"/>
    <property type="project" value="UniProtKB-UniRule"/>
</dbReference>
<dbReference type="GO" id="GO:0004526">
    <property type="term" value="F:ribonuclease P activity"/>
    <property type="evidence" value="ECO:0007669"/>
    <property type="project" value="UniProtKB-UniRule"/>
</dbReference>
<name>A0A967KBT6_9PROT</name>
<dbReference type="PROSITE" id="PS00648">
    <property type="entry name" value="RIBONUCLEASE_P"/>
    <property type="match status" value="1"/>
</dbReference>
<comment type="subunit">
    <text evidence="7">Consists of a catalytic RNA component (M1 or rnpB) and a protein subunit.</text>
</comment>
<evidence type="ECO:0000256" key="7">
    <source>
        <dbReference type="HAMAP-Rule" id="MF_00227"/>
    </source>
</evidence>
<dbReference type="AlphaFoldDB" id="A0A967KBT6"/>
<accession>A0A967KBT6</accession>
<keyword evidence="4 7" id="KW-0255">Endonuclease</keyword>
<dbReference type="InterPro" id="IPR020568">
    <property type="entry name" value="Ribosomal_Su5_D2-typ_SF"/>
</dbReference>
<dbReference type="EMBL" id="JAAQPH010000020">
    <property type="protein sequence ID" value="NIA71277.1"/>
    <property type="molecule type" value="Genomic_DNA"/>
</dbReference>
<dbReference type="InterPro" id="IPR014721">
    <property type="entry name" value="Ribsml_uS5_D2-typ_fold_subgr"/>
</dbReference>
<evidence type="ECO:0000256" key="4">
    <source>
        <dbReference type="ARBA" id="ARBA00022759"/>
    </source>
</evidence>
<comment type="similarity">
    <text evidence="7">Belongs to the RnpA family.</text>
</comment>
<dbReference type="SUPFAM" id="SSF54211">
    <property type="entry name" value="Ribosomal protein S5 domain 2-like"/>
    <property type="match status" value="1"/>
</dbReference>
<dbReference type="GO" id="GO:0030677">
    <property type="term" value="C:ribonuclease P complex"/>
    <property type="evidence" value="ECO:0007669"/>
    <property type="project" value="TreeGrafter"/>
</dbReference>
<evidence type="ECO:0000256" key="3">
    <source>
        <dbReference type="ARBA" id="ARBA00022722"/>
    </source>
</evidence>
<comment type="function">
    <text evidence="1 7">RNaseP catalyzes the removal of the 5'-leader sequence from pre-tRNA to produce the mature 5'-terminus. It can also cleave other RNA substrates such as 4.5S RNA. The protein component plays an auxiliary but essential role in vivo by binding to the 5'-leader sequence and broadening the substrate specificity of the ribozyme.</text>
</comment>
<dbReference type="InterPro" id="IPR020539">
    <property type="entry name" value="RNase_P_CS"/>
</dbReference>
<keyword evidence="2 7" id="KW-0819">tRNA processing</keyword>
<dbReference type="NCBIfam" id="TIGR00188">
    <property type="entry name" value="rnpA"/>
    <property type="match status" value="1"/>
</dbReference>
<evidence type="ECO:0000256" key="2">
    <source>
        <dbReference type="ARBA" id="ARBA00022694"/>
    </source>
</evidence>
<dbReference type="InterPro" id="IPR000100">
    <property type="entry name" value="RNase_P"/>
</dbReference>
<organism evidence="9 10">
    <name type="scientific">Pelagibius litoralis</name>
    <dbReference type="NCBI Taxonomy" id="374515"/>
    <lineage>
        <taxon>Bacteria</taxon>
        <taxon>Pseudomonadati</taxon>
        <taxon>Pseudomonadota</taxon>
        <taxon>Alphaproteobacteria</taxon>
        <taxon>Rhodospirillales</taxon>
        <taxon>Rhodovibrionaceae</taxon>
        <taxon>Pelagibius</taxon>
    </lineage>
</organism>
<protein>
    <recommendedName>
        <fullName evidence="7 8">Ribonuclease P protein component</fullName>
        <shortName evidence="7">RNase P protein</shortName>
        <shortName evidence="7">RNaseP protein</shortName>
        <ecNumber evidence="7 8">3.1.26.5</ecNumber>
    </recommendedName>
    <alternativeName>
        <fullName evidence="7">Protein C5</fullName>
    </alternativeName>
</protein>
<dbReference type="PANTHER" id="PTHR33992:SF1">
    <property type="entry name" value="RIBONUCLEASE P PROTEIN COMPONENT"/>
    <property type="match status" value="1"/>
</dbReference>
<comment type="catalytic activity">
    <reaction evidence="7">
        <text>Endonucleolytic cleavage of RNA, removing 5'-extranucleotides from tRNA precursor.</text>
        <dbReference type="EC" id="3.1.26.5"/>
    </reaction>
</comment>
<gene>
    <name evidence="7 9" type="primary">rnpA</name>
    <name evidence="9" type="ORF">HBA54_22000</name>
</gene>
<evidence type="ECO:0000256" key="1">
    <source>
        <dbReference type="ARBA" id="ARBA00002663"/>
    </source>
</evidence>
<keyword evidence="10" id="KW-1185">Reference proteome</keyword>
<reference evidence="9" key="1">
    <citation type="submission" date="2020-03" db="EMBL/GenBank/DDBJ databases">
        <title>Genome of Pelagibius litoralis DSM 21314T.</title>
        <authorList>
            <person name="Wang G."/>
        </authorList>
    </citation>
    <scope>NUCLEOTIDE SEQUENCE</scope>
    <source>
        <strain evidence="9">DSM 21314</strain>
    </source>
</reference>
<dbReference type="EC" id="3.1.26.5" evidence="7 8"/>
<evidence type="ECO:0000256" key="6">
    <source>
        <dbReference type="ARBA" id="ARBA00022884"/>
    </source>
</evidence>
<comment type="caution">
    <text evidence="9">The sequence shown here is derived from an EMBL/GenBank/DDBJ whole genome shotgun (WGS) entry which is preliminary data.</text>
</comment>